<dbReference type="EMBL" id="KL659284">
    <property type="protein sequence ID" value="KFA70212.1"/>
    <property type="molecule type" value="Genomic_DNA"/>
</dbReference>
<name>A0A084R1X7_STAC4</name>
<proteinExistence type="predicted"/>
<feature type="region of interest" description="Disordered" evidence="1">
    <location>
        <begin position="1"/>
        <end position="23"/>
    </location>
</feature>
<dbReference type="STRING" id="1283841.A0A084R1X7"/>
<evidence type="ECO:0000256" key="1">
    <source>
        <dbReference type="SAM" id="MobiDB-lite"/>
    </source>
</evidence>
<dbReference type="InParanoid" id="A0A084R1X7"/>
<protein>
    <submittedName>
        <fullName evidence="2">Uncharacterized protein</fullName>
    </submittedName>
</protein>
<reference evidence="2 3" key="1">
    <citation type="journal article" date="2014" name="BMC Genomics">
        <title>Comparative genome sequencing reveals chemotype-specific gene clusters in the toxigenic black mold Stachybotrys.</title>
        <authorList>
            <person name="Semeiks J."/>
            <person name="Borek D."/>
            <person name="Otwinowski Z."/>
            <person name="Grishin N.V."/>
        </authorList>
    </citation>
    <scope>NUCLEOTIDE SEQUENCE [LARGE SCALE GENOMIC DNA]</scope>
    <source>
        <strain evidence="2 3">IBT 40285</strain>
    </source>
</reference>
<dbReference type="AlphaFoldDB" id="A0A084R1X7"/>
<organism evidence="2 3">
    <name type="scientific">Stachybotrys chlorohalonatus (strain IBT 40285)</name>
    <dbReference type="NCBI Taxonomy" id="1283841"/>
    <lineage>
        <taxon>Eukaryota</taxon>
        <taxon>Fungi</taxon>
        <taxon>Dikarya</taxon>
        <taxon>Ascomycota</taxon>
        <taxon>Pezizomycotina</taxon>
        <taxon>Sordariomycetes</taxon>
        <taxon>Hypocreomycetidae</taxon>
        <taxon>Hypocreales</taxon>
        <taxon>Stachybotryaceae</taxon>
        <taxon>Stachybotrys</taxon>
    </lineage>
</organism>
<keyword evidence="3" id="KW-1185">Reference proteome</keyword>
<dbReference type="OrthoDB" id="5352492at2759"/>
<evidence type="ECO:0000313" key="3">
    <source>
        <dbReference type="Proteomes" id="UP000028524"/>
    </source>
</evidence>
<dbReference type="Proteomes" id="UP000028524">
    <property type="component" value="Unassembled WGS sequence"/>
</dbReference>
<evidence type="ECO:0000313" key="2">
    <source>
        <dbReference type="EMBL" id="KFA70212.1"/>
    </source>
</evidence>
<gene>
    <name evidence="2" type="ORF">S40285_10212</name>
</gene>
<dbReference type="HOGENOM" id="CLU_2251809_0_0_1"/>
<accession>A0A084R1X7</accession>
<sequence>MVTQEKDNTGKVHPINSDDGRRDDCWEVKPMLKSVPKNLWGVYDPSAAPALKGNALGSLLNGPKAKGSVDLDEVPKFNLVEDMRVGVKEFGYTFVGVEETAREQ</sequence>